<evidence type="ECO:0000313" key="1">
    <source>
        <dbReference type="EMBL" id="SMX53287.1"/>
    </source>
</evidence>
<dbReference type="OrthoDB" id="9802710at2"/>
<protein>
    <recommendedName>
        <fullName evidence="3">DUF951 domain-containing protein</fullName>
    </recommendedName>
</protein>
<dbReference type="KEGG" id="abat:CFX1CAM_0221"/>
<dbReference type="AlphaFoldDB" id="A0A1Y6K366"/>
<accession>A0A1Y6K366</accession>
<evidence type="ECO:0008006" key="3">
    <source>
        <dbReference type="Google" id="ProtNLM"/>
    </source>
</evidence>
<organism evidence="1 2">
    <name type="scientific">Candidatus Brevifilum fermentans</name>
    <dbReference type="NCBI Taxonomy" id="1986204"/>
    <lineage>
        <taxon>Bacteria</taxon>
        <taxon>Bacillati</taxon>
        <taxon>Chloroflexota</taxon>
        <taxon>Anaerolineae</taxon>
        <taxon>Anaerolineales</taxon>
        <taxon>Anaerolineaceae</taxon>
        <taxon>Candidatus Brevifilum</taxon>
    </lineage>
</organism>
<dbReference type="PANTHER" id="PTHR38455:SF1">
    <property type="entry name" value="DUF951 DOMAIN-CONTAINING PROTEIN"/>
    <property type="match status" value="1"/>
</dbReference>
<proteinExistence type="predicted"/>
<gene>
    <name evidence="1" type="ORF">CFX1CAM_0221</name>
</gene>
<dbReference type="EMBL" id="LT859958">
    <property type="protein sequence ID" value="SMX53287.1"/>
    <property type="molecule type" value="Genomic_DNA"/>
</dbReference>
<dbReference type="PANTHER" id="PTHR38455">
    <property type="entry name" value="HYPOTHETICAL CYTOSOLIC PROTEIN"/>
    <property type="match status" value="1"/>
</dbReference>
<sequence length="78" mass="8771">MLTELGLGDILRLRKPHPCGGYEWRVVRLGADIGIECLTCGRRVMLERRALKNRLKKILYSADSAQDQDQPGAPGKEH</sequence>
<dbReference type="InterPro" id="IPR009296">
    <property type="entry name" value="DUF951"/>
</dbReference>
<dbReference type="Proteomes" id="UP000195514">
    <property type="component" value="Chromosome I"/>
</dbReference>
<keyword evidence="2" id="KW-1185">Reference proteome</keyword>
<reference evidence="2" key="1">
    <citation type="submission" date="2017-05" db="EMBL/GenBank/DDBJ databases">
        <authorList>
            <person name="Kirkegaard R."/>
            <person name="Mcilroy J S."/>
        </authorList>
    </citation>
    <scope>NUCLEOTIDE SEQUENCE [LARGE SCALE GENOMIC DNA]</scope>
</reference>
<evidence type="ECO:0000313" key="2">
    <source>
        <dbReference type="Proteomes" id="UP000195514"/>
    </source>
</evidence>
<dbReference type="RefSeq" id="WP_087861235.1">
    <property type="nucleotide sequence ID" value="NZ_LT859958.1"/>
</dbReference>
<dbReference type="Pfam" id="PF06107">
    <property type="entry name" value="DUF951"/>
    <property type="match status" value="1"/>
</dbReference>
<name>A0A1Y6K366_9CHLR</name>